<evidence type="ECO:0000256" key="1">
    <source>
        <dbReference type="ARBA" id="ARBA00001966"/>
    </source>
</evidence>
<keyword evidence="4" id="KW-0408">Iron</keyword>
<keyword evidence="5" id="KW-0411">Iron-sulfur</keyword>
<evidence type="ECO:0000259" key="7">
    <source>
        <dbReference type="Pfam" id="PF04055"/>
    </source>
</evidence>
<dbReference type="AlphaFoldDB" id="A0A0S6W435"/>
<dbReference type="SFLD" id="SFLDG01067">
    <property type="entry name" value="SPASM/twitch_domain_containing"/>
    <property type="match status" value="1"/>
</dbReference>
<evidence type="ECO:0000256" key="5">
    <source>
        <dbReference type="ARBA" id="ARBA00023014"/>
    </source>
</evidence>
<dbReference type="NCBIfam" id="TIGR04085">
    <property type="entry name" value="rSAM_more_4Fe4S"/>
    <property type="match status" value="1"/>
</dbReference>
<dbReference type="Pfam" id="PF04055">
    <property type="entry name" value="Radical_SAM"/>
    <property type="match status" value="1"/>
</dbReference>
<dbReference type="PANTHER" id="PTHR43273:SF3">
    <property type="entry name" value="ANAEROBIC SULFATASE-MATURATING ENZYME HOMOLOG ASLB-RELATED"/>
    <property type="match status" value="1"/>
</dbReference>
<dbReference type="PANTHER" id="PTHR43273">
    <property type="entry name" value="ANAEROBIC SULFATASE-MATURATING ENZYME HOMOLOG ASLB-RELATED"/>
    <property type="match status" value="1"/>
</dbReference>
<dbReference type="GO" id="GO:0051536">
    <property type="term" value="F:iron-sulfur cluster binding"/>
    <property type="evidence" value="ECO:0007669"/>
    <property type="project" value="UniProtKB-KW"/>
</dbReference>
<accession>A0A0S6W435</accession>
<organism evidence="8">
    <name type="scientific">Candidatus Moduliflexus flocculans</name>
    <dbReference type="NCBI Taxonomy" id="1499966"/>
    <lineage>
        <taxon>Bacteria</taxon>
        <taxon>Candidatus Moduliflexota</taxon>
        <taxon>Candidatus Moduliflexia</taxon>
        <taxon>Candidatus Moduliflexales</taxon>
        <taxon>Candidatus Moduliflexaceae</taxon>
    </lineage>
</organism>
<name>A0A0S6W435_9BACT</name>
<evidence type="ECO:0000256" key="3">
    <source>
        <dbReference type="ARBA" id="ARBA00022723"/>
    </source>
</evidence>
<dbReference type="InterPro" id="IPR007197">
    <property type="entry name" value="rSAM"/>
</dbReference>
<keyword evidence="9" id="KW-1185">Reference proteome</keyword>
<evidence type="ECO:0000313" key="8">
    <source>
        <dbReference type="EMBL" id="GAK53183.1"/>
    </source>
</evidence>
<evidence type="ECO:0000256" key="6">
    <source>
        <dbReference type="ARBA" id="ARBA00023601"/>
    </source>
</evidence>
<protein>
    <submittedName>
        <fullName evidence="8">Radical SAM domain protein</fullName>
    </submittedName>
</protein>
<dbReference type="InterPro" id="IPR023867">
    <property type="entry name" value="Sulphatase_maturase_rSAM"/>
</dbReference>
<sequence length="386" mass="44751">MKHYSLILLPTLECNVACDYCFERKSGDALSLDNLDILIEKTLDYLEERHIEHLTIYWQGGEVMVLPPEWYAAACERIQQRADAHQIGVRHCMQTNMIDYSERWNSVIFEIFGGNVGSSMDYPNRYRRKSGSSPEKYTRIWEQNVRLAHEAGIEVSTIAIPHQETLGAGAERFYNYFVEEVGLNSFQINTPFPGGEPNQVKRDLQMDQEQLSRFFIDLAHIWLERGYQQGVKLGPFYELLHYFQGDDACILCIWRENCADEFLCIDARGNVAQCDCWVTSYPDYWFGNIFTANSLSELIRTSPARQRFLKRPEHLIQHEDCLDCKYLTVCHGGCPIRTFTTYQDLLRKDPNCQLYKALFQCMEELAASRYSANVKPRGERALSASF</sequence>
<dbReference type="STRING" id="1499966.U14_04443"/>
<evidence type="ECO:0000256" key="2">
    <source>
        <dbReference type="ARBA" id="ARBA00022691"/>
    </source>
</evidence>
<keyword evidence="2" id="KW-0949">S-adenosyl-L-methionine</keyword>
<dbReference type="InterPro" id="IPR058240">
    <property type="entry name" value="rSAM_sf"/>
</dbReference>
<dbReference type="Gene3D" id="3.20.20.70">
    <property type="entry name" value="Aldolase class I"/>
    <property type="match status" value="1"/>
</dbReference>
<gene>
    <name evidence="8" type="ORF">U14_04443</name>
</gene>
<feature type="domain" description="Radical SAM core" evidence="7">
    <location>
        <begin position="10"/>
        <end position="161"/>
    </location>
</feature>
<comment type="cofactor">
    <cofactor evidence="1">
        <name>[4Fe-4S] cluster</name>
        <dbReference type="ChEBI" id="CHEBI:49883"/>
    </cofactor>
</comment>
<dbReference type="GO" id="GO:0046872">
    <property type="term" value="F:metal ion binding"/>
    <property type="evidence" value="ECO:0007669"/>
    <property type="project" value="UniProtKB-KW"/>
</dbReference>
<proteinExistence type="inferred from homology"/>
<dbReference type="SFLD" id="SFLDS00029">
    <property type="entry name" value="Radical_SAM"/>
    <property type="match status" value="1"/>
</dbReference>
<dbReference type="InterPro" id="IPR023885">
    <property type="entry name" value="4Fe4S-binding_SPASM_dom"/>
</dbReference>
<evidence type="ECO:0000256" key="4">
    <source>
        <dbReference type="ARBA" id="ARBA00023004"/>
    </source>
</evidence>
<keyword evidence="3" id="KW-0479">Metal-binding</keyword>
<comment type="similarity">
    <text evidence="6">Belongs to the radical SAM superfamily. Anaerobic sulfatase-maturating enzyme family.</text>
</comment>
<evidence type="ECO:0000313" key="9">
    <source>
        <dbReference type="Proteomes" id="UP000030700"/>
    </source>
</evidence>
<dbReference type="SUPFAM" id="SSF102114">
    <property type="entry name" value="Radical SAM enzymes"/>
    <property type="match status" value="1"/>
</dbReference>
<reference evidence="8" key="1">
    <citation type="journal article" date="2015" name="PeerJ">
        <title>First genomic representation of candidate bacterial phylum KSB3 points to enhanced environmental sensing as a trigger of wastewater bulking.</title>
        <authorList>
            <person name="Sekiguchi Y."/>
            <person name="Ohashi A."/>
            <person name="Parks D.H."/>
            <person name="Yamauchi T."/>
            <person name="Tyson G.W."/>
            <person name="Hugenholtz P."/>
        </authorList>
    </citation>
    <scope>NUCLEOTIDE SEQUENCE [LARGE SCALE GENOMIC DNA]</scope>
</reference>
<dbReference type="GO" id="GO:0016491">
    <property type="term" value="F:oxidoreductase activity"/>
    <property type="evidence" value="ECO:0007669"/>
    <property type="project" value="InterPro"/>
</dbReference>
<dbReference type="Proteomes" id="UP000030700">
    <property type="component" value="Unassembled WGS sequence"/>
</dbReference>
<dbReference type="EMBL" id="DF820459">
    <property type="protein sequence ID" value="GAK53183.1"/>
    <property type="molecule type" value="Genomic_DNA"/>
</dbReference>
<dbReference type="InterPro" id="IPR013785">
    <property type="entry name" value="Aldolase_TIM"/>
</dbReference>
<dbReference type="HOGENOM" id="CLU_009273_10_0_0"/>